<keyword evidence="5" id="KW-1185">Reference proteome</keyword>
<feature type="transmembrane region" description="Helical" evidence="1">
    <location>
        <begin position="140"/>
        <end position="161"/>
    </location>
</feature>
<evidence type="ECO:0000256" key="1">
    <source>
        <dbReference type="SAM" id="Phobius"/>
    </source>
</evidence>
<comment type="caution">
    <text evidence="4">The sequence shown here is derived from an EMBL/GenBank/DDBJ whole genome shotgun (WGS) entry which is preliminary data.</text>
</comment>
<feature type="chain" id="PRO_5022687527" description="Urease accessory protein UreH-like transmembrane domain-containing protein" evidence="2">
    <location>
        <begin position="22"/>
        <end position="297"/>
    </location>
</feature>
<name>A0A5B1CG61_9BACT</name>
<accession>A0A5B1CG61</accession>
<evidence type="ECO:0000259" key="3">
    <source>
        <dbReference type="Pfam" id="PF13386"/>
    </source>
</evidence>
<feature type="domain" description="Urease accessory protein UreH-like transmembrane" evidence="3">
    <location>
        <begin position="9"/>
        <end position="218"/>
    </location>
</feature>
<feature type="signal peptide" evidence="2">
    <location>
        <begin position="1"/>
        <end position="21"/>
    </location>
</feature>
<dbReference type="EMBL" id="VRLW01000001">
    <property type="protein sequence ID" value="KAA1258915.1"/>
    <property type="molecule type" value="Genomic_DNA"/>
</dbReference>
<organism evidence="4 5">
    <name type="scientific">Rubripirellula obstinata</name>
    <dbReference type="NCBI Taxonomy" id="406547"/>
    <lineage>
        <taxon>Bacteria</taxon>
        <taxon>Pseudomonadati</taxon>
        <taxon>Planctomycetota</taxon>
        <taxon>Planctomycetia</taxon>
        <taxon>Pirellulales</taxon>
        <taxon>Pirellulaceae</taxon>
        <taxon>Rubripirellula</taxon>
    </lineage>
</organism>
<keyword evidence="1" id="KW-0472">Membrane</keyword>
<sequence length="297" mass="30081" precursor="true">MWILIAAVASASLLGSTHCVGMCGPLAMWASGVGESANSRGQVIRSTTLYHLGRLTTYSMAGAIAGGLGSLVDIGGGALGIQLAAARVVGVMMIVIGLVRLAPLIGFGKSQATGPKPSRIGQMVAKARPYVYQLSPSARALSVGLLTTLLPCGWLYLFALVAAGTGDIVTGAIVMAAFWLGTVPALTAMIAGTMVLSTRLIKTVPIAAAVLLIVAGGYTAMGRGFANLQSLADIRSSADVSTEQTSSESVQPKCCCEGESSCSVSDGDVSSGDIAAQIKTLTETPLPCCAEPVASDK</sequence>
<dbReference type="RefSeq" id="WP_068266242.1">
    <property type="nucleotide sequence ID" value="NZ_LWSK01000114.1"/>
</dbReference>
<reference evidence="4 5" key="1">
    <citation type="submission" date="2019-08" db="EMBL/GenBank/DDBJ databases">
        <title>Deep-cultivation of Planctomycetes and their phenomic and genomic characterization uncovers novel biology.</title>
        <authorList>
            <person name="Wiegand S."/>
            <person name="Jogler M."/>
            <person name="Boedeker C."/>
            <person name="Pinto D."/>
            <person name="Vollmers J."/>
            <person name="Rivas-Marin E."/>
            <person name="Kohn T."/>
            <person name="Peeters S.H."/>
            <person name="Heuer A."/>
            <person name="Rast P."/>
            <person name="Oberbeckmann S."/>
            <person name="Bunk B."/>
            <person name="Jeske O."/>
            <person name="Meyerdierks A."/>
            <person name="Storesund J.E."/>
            <person name="Kallscheuer N."/>
            <person name="Luecker S."/>
            <person name="Lage O.M."/>
            <person name="Pohl T."/>
            <person name="Merkel B.J."/>
            <person name="Hornburger P."/>
            <person name="Mueller R.-W."/>
            <person name="Bruemmer F."/>
            <person name="Labrenz M."/>
            <person name="Spormann A.M."/>
            <person name="Op Den Camp H."/>
            <person name="Overmann J."/>
            <person name="Amann R."/>
            <person name="Jetten M.S.M."/>
            <person name="Mascher T."/>
            <person name="Medema M.H."/>
            <person name="Devos D.P."/>
            <person name="Kaster A.-K."/>
            <person name="Ovreas L."/>
            <person name="Rohde M."/>
            <person name="Galperin M.Y."/>
            <person name="Jogler C."/>
        </authorList>
    </citation>
    <scope>NUCLEOTIDE SEQUENCE [LARGE SCALE GENOMIC DNA]</scope>
    <source>
        <strain evidence="4 5">LF1</strain>
    </source>
</reference>
<feature type="transmembrane region" description="Helical" evidence="1">
    <location>
        <begin position="203"/>
        <end position="221"/>
    </location>
</feature>
<evidence type="ECO:0000313" key="5">
    <source>
        <dbReference type="Proteomes" id="UP000322699"/>
    </source>
</evidence>
<keyword evidence="1" id="KW-1133">Transmembrane helix</keyword>
<feature type="transmembrane region" description="Helical" evidence="1">
    <location>
        <begin position="58"/>
        <end position="81"/>
    </location>
</feature>
<dbReference type="Proteomes" id="UP000322699">
    <property type="component" value="Unassembled WGS sequence"/>
</dbReference>
<dbReference type="InterPro" id="IPR039447">
    <property type="entry name" value="UreH-like_TM_dom"/>
</dbReference>
<evidence type="ECO:0000313" key="4">
    <source>
        <dbReference type="EMBL" id="KAA1258915.1"/>
    </source>
</evidence>
<evidence type="ECO:0000256" key="2">
    <source>
        <dbReference type="SAM" id="SignalP"/>
    </source>
</evidence>
<protein>
    <recommendedName>
        <fullName evidence="3">Urease accessory protein UreH-like transmembrane domain-containing protein</fullName>
    </recommendedName>
</protein>
<gene>
    <name evidence="4" type="ORF">LF1_14390</name>
</gene>
<dbReference type="AlphaFoldDB" id="A0A5B1CG61"/>
<proteinExistence type="predicted"/>
<keyword evidence="1" id="KW-0812">Transmembrane</keyword>
<dbReference type="Pfam" id="PF13386">
    <property type="entry name" value="DsbD_2"/>
    <property type="match status" value="1"/>
</dbReference>
<dbReference type="PANTHER" id="PTHR42208:SF1">
    <property type="entry name" value="HEAVY METAL TRANSPORTER"/>
    <property type="match status" value="1"/>
</dbReference>
<dbReference type="OrthoDB" id="9800141at2"/>
<feature type="transmembrane region" description="Helical" evidence="1">
    <location>
        <begin position="88"/>
        <end position="108"/>
    </location>
</feature>
<keyword evidence="2" id="KW-0732">Signal</keyword>
<dbReference type="PANTHER" id="PTHR42208">
    <property type="entry name" value="HEAVY METAL TRANSPORTER-RELATED"/>
    <property type="match status" value="1"/>
</dbReference>
<feature type="transmembrane region" description="Helical" evidence="1">
    <location>
        <begin position="168"/>
        <end position="191"/>
    </location>
</feature>